<dbReference type="InterPro" id="IPR006264">
    <property type="entry name" value="EPSP_synthase"/>
</dbReference>
<feature type="binding site" evidence="7">
    <location>
        <position position="42"/>
    </location>
    <ligand>
        <name>phosphoenolpyruvate</name>
        <dbReference type="ChEBI" id="CHEBI:58702"/>
    </ligand>
</feature>
<comment type="catalytic activity">
    <reaction evidence="6">
        <text>3-phosphoshikimate + phosphoenolpyruvate = 5-O-(1-carboxyvinyl)-3-phosphoshikimate + phosphate</text>
        <dbReference type="Rhea" id="RHEA:21256"/>
        <dbReference type="ChEBI" id="CHEBI:43474"/>
        <dbReference type="ChEBI" id="CHEBI:57701"/>
        <dbReference type="ChEBI" id="CHEBI:58702"/>
        <dbReference type="ChEBI" id="CHEBI:145989"/>
        <dbReference type="EC" id="2.5.1.19"/>
    </reaction>
    <physiologicalReaction direction="left-to-right" evidence="6">
        <dbReference type="Rhea" id="RHEA:21257"/>
    </physiologicalReaction>
</comment>
<feature type="binding site" evidence="7">
    <location>
        <position position="183"/>
    </location>
    <ligand>
        <name>3-phosphoshikimate</name>
        <dbReference type="ChEBI" id="CHEBI:145989"/>
    </ligand>
</feature>
<evidence type="ECO:0000256" key="1">
    <source>
        <dbReference type="ARBA" id="ARBA00004811"/>
    </source>
</evidence>
<accession>A0A484HBJ8</accession>
<evidence type="ECO:0000256" key="4">
    <source>
        <dbReference type="ARBA" id="ARBA00022679"/>
    </source>
</evidence>
<feature type="binding site" evidence="7">
    <location>
        <position position="43"/>
    </location>
    <ligand>
        <name>3-phosphoshikimate</name>
        <dbReference type="ChEBI" id="CHEBI:145989"/>
    </ligand>
</feature>
<dbReference type="PANTHER" id="PTHR21090">
    <property type="entry name" value="AROM/DEHYDROQUINATE SYNTHASE"/>
    <property type="match status" value="1"/>
</dbReference>
<dbReference type="Pfam" id="PF00275">
    <property type="entry name" value="EPSP_synthase"/>
    <property type="match status" value="1"/>
</dbReference>
<dbReference type="InterPro" id="IPR001986">
    <property type="entry name" value="Enolpyruvate_Tfrase_dom"/>
</dbReference>
<name>A0A484HBJ8_9BACT</name>
<dbReference type="GO" id="GO:0009073">
    <property type="term" value="P:aromatic amino acid family biosynthetic process"/>
    <property type="evidence" value="ECO:0007669"/>
    <property type="project" value="UniProtKB-KW"/>
</dbReference>
<keyword evidence="7" id="KW-0963">Cytoplasm</keyword>
<organism evidence="9">
    <name type="scientific">uncultured Desulfobacteraceae bacterium</name>
    <dbReference type="NCBI Taxonomy" id="218296"/>
    <lineage>
        <taxon>Bacteria</taxon>
        <taxon>Pseudomonadati</taxon>
        <taxon>Thermodesulfobacteriota</taxon>
        <taxon>Desulfobacteria</taxon>
        <taxon>Desulfobacterales</taxon>
        <taxon>Desulfobacteraceae</taxon>
        <taxon>environmental samples</taxon>
    </lineage>
</organism>
<comment type="subunit">
    <text evidence="7">Monomer.</text>
</comment>
<dbReference type="AlphaFoldDB" id="A0A484HBJ8"/>
<dbReference type="GO" id="GO:0009423">
    <property type="term" value="P:chorismate biosynthetic process"/>
    <property type="evidence" value="ECO:0007669"/>
    <property type="project" value="UniProtKB-UniRule"/>
</dbReference>
<dbReference type="PIRSF" id="PIRSF000505">
    <property type="entry name" value="EPSPS"/>
    <property type="match status" value="1"/>
</dbReference>
<evidence type="ECO:0000256" key="2">
    <source>
        <dbReference type="ARBA" id="ARBA00009948"/>
    </source>
</evidence>
<dbReference type="CDD" id="cd01556">
    <property type="entry name" value="EPSP_synthase"/>
    <property type="match status" value="1"/>
</dbReference>
<feature type="binding site" evidence="7">
    <location>
        <position position="47"/>
    </location>
    <ligand>
        <name>3-phosphoshikimate</name>
        <dbReference type="ChEBI" id="CHEBI:145989"/>
    </ligand>
</feature>
<feature type="binding site" evidence="7">
    <location>
        <position position="182"/>
    </location>
    <ligand>
        <name>3-phosphoshikimate</name>
        <dbReference type="ChEBI" id="CHEBI:145989"/>
    </ligand>
</feature>
<keyword evidence="3 7" id="KW-0028">Amino-acid biosynthesis</keyword>
<feature type="binding site" evidence="7">
    <location>
        <position position="181"/>
    </location>
    <ligand>
        <name>3-phosphoshikimate</name>
        <dbReference type="ChEBI" id="CHEBI:145989"/>
    </ligand>
</feature>
<evidence type="ECO:0000256" key="5">
    <source>
        <dbReference type="ARBA" id="ARBA00023141"/>
    </source>
</evidence>
<feature type="binding site" evidence="7">
    <location>
        <position position="183"/>
    </location>
    <ligand>
        <name>phosphoenolpyruvate</name>
        <dbReference type="ChEBI" id="CHEBI:58702"/>
    </ligand>
</feature>
<evidence type="ECO:0000313" key="9">
    <source>
        <dbReference type="EMBL" id="VEN72644.1"/>
    </source>
</evidence>
<dbReference type="NCBIfam" id="TIGR01356">
    <property type="entry name" value="aroA"/>
    <property type="match status" value="1"/>
</dbReference>
<dbReference type="InterPro" id="IPR013792">
    <property type="entry name" value="RNA3'P_cycl/enolpyr_Trfase_a/b"/>
</dbReference>
<dbReference type="Gene3D" id="3.65.10.10">
    <property type="entry name" value="Enolpyruvate transferase domain"/>
    <property type="match status" value="2"/>
</dbReference>
<feature type="binding site" evidence="7">
    <location>
        <position position="352"/>
    </location>
    <ligand>
        <name>phosphoenolpyruvate</name>
        <dbReference type="ChEBI" id="CHEBI:58702"/>
    </ligand>
</feature>
<dbReference type="GO" id="GO:0008652">
    <property type="term" value="P:amino acid biosynthetic process"/>
    <property type="evidence" value="ECO:0007669"/>
    <property type="project" value="UniProtKB-KW"/>
</dbReference>
<feature type="binding site" evidence="7">
    <location>
        <position position="393"/>
    </location>
    <ligand>
        <name>phosphoenolpyruvate</name>
        <dbReference type="ChEBI" id="CHEBI:58702"/>
    </ligand>
</feature>
<feature type="active site" description="Proton acceptor" evidence="7">
    <location>
        <position position="321"/>
    </location>
</feature>
<dbReference type="EC" id="2.5.1.19" evidence="7"/>
<feature type="domain" description="Enolpyruvate transferase" evidence="8">
    <location>
        <begin position="29"/>
        <end position="427"/>
    </location>
</feature>
<dbReference type="GO" id="GO:0005737">
    <property type="term" value="C:cytoplasm"/>
    <property type="evidence" value="ECO:0007669"/>
    <property type="project" value="UniProtKB-SubCell"/>
</dbReference>
<comment type="function">
    <text evidence="7">Catalyzes the transfer of the enolpyruvyl moiety of phosphoenolpyruvate (PEP) to the 5-hydroxyl of shikimate-3-phosphate (S3P) to produce enolpyruvyl shikimate-3-phosphate and inorganic phosphate.</text>
</comment>
<protein>
    <recommendedName>
        <fullName evidence="7">3-phosphoshikimate 1-carboxyvinyltransferase</fullName>
        <ecNumber evidence="7">2.5.1.19</ecNumber>
    </recommendedName>
    <alternativeName>
        <fullName evidence="7">5-enolpyruvylshikimate-3-phosphate synthase</fullName>
        <shortName evidence="7">EPSP synthase</shortName>
        <shortName evidence="7">EPSPS</shortName>
    </alternativeName>
</protein>
<feature type="binding site" evidence="7">
    <location>
        <position position="321"/>
    </location>
    <ligand>
        <name>3-phosphoshikimate</name>
        <dbReference type="ChEBI" id="CHEBI:145989"/>
    </ligand>
</feature>
<evidence type="ECO:0000256" key="7">
    <source>
        <dbReference type="HAMAP-Rule" id="MF_00210"/>
    </source>
</evidence>
<gene>
    <name evidence="7 9" type="primary">aroA</name>
    <name evidence="9" type="ORF">EPICR_10143</name>
</gene>
<comment type="similarity">
    <text evidence="2 7">Belongs to the EPSP synthase family.</text>
</comment>
<feature type="binding site" evidence="7">
    <location>
        <position position="208"/>
    </location>
    <ligand>
        <name>3-phosphoshikimate</name>
        <dbReference type="ChEBI" id="CHEBI:145989"/>
    </ligand>
</feature>
<sequence length="436" mass="46058">MIFFARNTYNGPKKTSKKKAPKMKKMIRPGPVRGTVPAPASKSLAQRAAAIAALTRGETRILNFSTCRDSAAALAVSKDLGAGVRVLGDRVTVRGGLNPRTRLIHCGESGLCMRLFSAVAALWDGDITLDGLAPLRKRPISMAEAPLRRLGARVESAGGFPPLKVRGPLQGGEAHVDGSVTSQFLTGLLIGAPLAPGDSTLTVSGLKSAPYVDMTLEIIHAFGVKIHREGDRFLIPGNQAYRPREYRLEGDWSAASFFLVAGALAGDVSVTGLSADSAQADRAILSLLKAAGANVQRIPDGFRAMKKELRPFEFDASHCPDLFPPAAALAAHCPGESRIKGAGRLVFKESHRGRALEAELGKLGARIRTDLDVMVIEGGGLEGGEAFSRGDHRIAMSLSVAALAARGPSTIEGAGCVAKSYPNFYADLNGIMEDEK</sequence>
<reference evidence="9" key="1">
    <citation type="submission" date="2019-01" db="EMBL/GenBank/DDBJ databases">
        <authorList>
            <consortium name="Genoscope - CEA"/>
            <person name="William W."/>
        </authorList>
    </citation>
    <scope>NUCLEOTIDE SEQUENCE</scope>
    <source>
        <strain evidence="9">CR-1</strain>
    </source>
</reference>
<comment type="caution">
    <text evidence="7">Lacks conserved residue(s) required for the propagation of feature annotation.</text>
</comment>
<keyword evidence="4 7" id="KW-0808">Transferase</keyword>
<evidence type="ECO:0000259" key="8">
    <source>
        <dbReference type="Pfam" id="PF00275"/>
    </source>
</evidence>
<dbReference type="PANTHER" id="PTHR21090:SF5">
    <property type="entry name" value="PENTAFUNCTIONAL AROM POLYPEPTIDE"/>
    <property type="match status" value="1"/>
</dbReference>
<dbReference type="HAMAP" id="MF_00210">
    <property type="entry name" value="EPSP_synth"/>
    <property type="match status" value="1"/>
</dbReference>
<dbReference type="UniPathway" id="UPA00053">
    <property type="reaction ID" value="UER00089"/>
</dbReference>
<feature type="binding site" evidence="7">
    <location>
        <position position="110"/>
    </location>
    <ligand>
        <name>phosphoenolpyruvate</name>
        <dbReference type="ChEBI" id="CHEBI:58702"/>
    </ligand>
</feature>
<dbReference type="GO" id="GO:0003866">
    <property type="term" value="F:3-phosphoshikimate 1-carboxyvinyltransferase activity"/>
    <property type="evidence" value="ECO:0007669"/>
    <property type="project" value="UniProtKB-UniRule"/>
</dbReference>
<dbReference type="InterPro" id="IPR036968">
    <property type="entry name" value="Enolpyruvate_Tfrase_sf"/>
</dbReference>
<keyword evidence="5 7" id="KW-0057">Aromatic amino acid biosynthesis</keyword>
<feature type="binding site" evidence="7">
    <location>
        <position position="348"/>
    </location>
    <ligand>
        <name>3-phosphoshikimate</name>
        <dbReference type="ChEBI" id="CHEBI:145989"/>
    </ligand>
</feature>
<dbReference type="SUPFAM" id="SSF55205">
    <property type="entry name" value="EPT/RTPC-like"/>
    <property type="match status" value="1"/>
</dbReference>
<evidence type="ECO:0000256" key="3">
    <source>
        <dbReference type="ARBA" id="ARBA00022605"/>
    </source>
</evidence>
<evidence type="ECO:0000256" key="6">
    <source>
        <dbReference type="ARBA" id="ARBA00044633"/>
    </source>
</evidence>
<dbReference type="EMBL" id="CAACVI010000001">
    <property type="protein sequence ID" value="VEN72644.1"/>
    <property type="molecule type" value="Genomic_DNA"/>
</dbReference>
<feature type="binding site" evidence="7">
    <location>
        <position position="42"/>
    </location>
    <ligand>
        <name>3-phosphoshikimate</name>
        <dbReference type="ChEBI" id="CHEBI:145989"/>
    </ligand>
</feature>
<feature type="binding site" evidence="7">
    <location>
        <position position="138"/>
    </location>
    <ligand>
        <name>phosphoenolpyruvate</name>
        <dbReference type="ChEBI" id="CHEBI:58702"/>
    </ligand>
</feature>
<comment type="subcellular location">
    <subcellularLocation>
        <location evidence="7">Cytoplasm</location>
    </subcellularLocation>
</comment>
<proteinExistence type="inferred from homology"/>
<feature type="binding site" evidence="7">
    <location>
        <position position="419"/>
    </location>
    <ligand>
        <name>phosphoenolpyruvate</name>
        <dbReference type="ChEBI" id="CHEBI:58702"/>
    </ligand>
</feature>
<comment type="pathway">
    <text evidence="1 7">Metabolic intermediate biosynthesis; chorismate biosynthesis; chorismate from D-erythrose 4-phosphate and phosphoenolpyruvate: step 6/7.</text>
</comment>